<reference evidence="4 5" key="1">
    <citation type="submission" date="2016-10" db="EMBL/GenBank/DDBJ databases">
        <authorList>
            <person name="de Groot N.N."/>
        </authorList>
    </citation>
    <scope>NUCLEOTIDE SEQUENCE [LARGE SCALE GENOMIC DNA]</scope>
    <source>
        <strain evidence="5">E92,LMG 26720,CCM 7988</strain>
    </source>
</reference>
<dbReference type="RefSeq" id="WP_092018191.1">
    <property type="nucleotide sequence ID" value="NZ_FOXH01000009.1"/>
</dbReference>
<dbReference type="InterPro" id="IPR023772">
    <property type="entry name" value="DNA-bd_HTH_TetR-type_CS"/>
</dbReference>
<gene>
    <name evidence="4" type="ORF">SAMN04515674_109171</name>
</gene>
<evidence type="ECO:0000259" key="3">
    <source>
        <dbReference type="PROSITE" id="PS50977"/>
    </source>
</evidence>
<dbReference type="SUPFAM" id="SSF46689">
    <property type="entry name" value="Homeodomain-like"/>
    <property type="match status" value="1"/>
</dbReference>
<evidence type="ECO:0000256" key="2">
    <source>
        <dbReference type="PROSITE-ProRule" id="PRU00335"/>
    </source>
</evidence>
<dbReference type="EMBL" id="FOXH01000009">
    <property type="protein sequence ID" value="SFQ07906.1"/>
    <property type="molecule type" value="Genomic_DNA"/>
</dbReference>
<dbReference type="PROSITE" id="PS50977">
    <property type="entry name" value="HTH_TETR_2"/>
    <property type="match status" value="1"/>
</dbReference>
<dbReference type="InterPro" id="IPR001647">
    <property type="entry name" value="HTH_TetR"/>
</dbReference>
<keyword evidence="5" id="KW-1185">Reference proteome</keyword>
<dbReference type="OrthoDB" id="9789566at2"/>
<feature type="DNA-binding region" description="H-T-H motif" evidence="2">
    <location>
        <begin position="25"/>
        <end position="44"/>
    </location>
</feature>
<sequence>MNESKEHILLTSLTLFLQKSFKEVTMKEIVDKTGLSKGAFYHYFNSKEEVFSEVINHFFTGMMTVDFNTLARDSLQAFYLDMLEKFEEGRENMSRILPKDKDRIFSSNFYYLLFDAIRMLPKFRAKHHLLQKEELKAWKNMVNFARKQNEISTDMTNEQVAKLFIYLSDGTNLNLILGNQVNKKKNELKNLWDGLYNSLKA</sequence>
<accession>A0A1I5VLP6</accession>
<dbReference type="STRING" id="1079859.SAMN04515674_109171"/>
<dbReference type="PROSITE" id="PS01081">
    <property type="entry name" value="HTH_TETR_1"/>
    <property type="match status" value="1"/>
</dbReference>
<dbReference type="PANTHER" id="PTHR43479">
    <property type="entry name" value="ACREF/ENVCD OPERON REPRESSOR-RELATED"/>
    <property type="match status" value="1"/>
</dbReference>
<dbReference type="Pfam" id="PF00440">
    <property type="entry name" value="TetR_N"/>
    <property type="match status" value="1"/>
</dbReference>
<dbReference type="PANTHER" id="PTHR43479:SF11">
    <property type="entry name" value="ACREF_ENVCD OPERON REPRESSOR-RELATED"/>
    <property type="match status" value="1"/>
</dbReference>
<keyword evidence="1 2" id="KW-0238">DNA-binding</keyword>
<dbReference type="InterPro" id="IPR009057">
    <property type="entry name" value="Homeodomain-like_sf"/>
</dbReference>
<proteinExistence type="predicted"/>
<name>A0A1I5VLP6_9BACT</name>
<feature type="domain" description="HTH tetR-type" evidence="3">
    <location>
        <begin position="2"/>
        <end position="62"/>
    </location>
</feature>
<dbReference type="Gene3D" id="1.10.357.10">
    <property type="entry name" value="Tetracycline Repressor, domain 2"/>
    <property type="match status" value="1"/>
</dbReference>
<dbReference type="Proteomes" id="UP000199306">
    <property type="component" value="Unassembled WGS sequence"/>
</dbReference>
<evidence type="ECO:0000313" key="4">
    <source>
        <dbReference type="EMBL" id="SFQ07906.1"/>
    </source>
</evidence>
<dbReference type="InterPro" id="IPR050624">
    <property type="entry name" value="HTH-type_Tx_Regulator"/>
</dbReference>
<protein>
    <submittedName>
        <fullName evidence="4">DNA-binding transcriptional regulator, AcrR family</fullName>
    </submittedName>
</protein>
<dbReference type="PRINTS" id="PR00455">
    <property type="entry name" value="HTHTETR"/>
</dbReference>
<organism evidence="4 5">
    <name type="scientific">Pseudarcicella hirudinis</name>
    <dbReference type="NCBI Taxonomy" id="1079859"/>
    <lineage>
        <taxon>Bacteria</taxon>
        <taxon>Pseudomonadati</taxon>
        <taxon>Bacteroidota</taxon>
        <taxon>Cytophagia</taxon>
        <taxon>Cytophagales</taxon>
        <taxon>Flectobacillaceae</taxon>
        <taxon>Pseudarcicella</taxon>
    </lineage>
</organism>
<evidence type="ECO:0000256" key="1">
    <source>
        <dbReference type="ARBA" id="ARBA00023125"/>
    </source>
</evidence>
<evidence type="ECO:0000313" key="5">
    <source>
        <dbReference type="Proteomes" id="UP000199306"/>
    </source>
</evidence>
<dbReference type="GO" id="GO:0003677">
    <property type="term" value="F:DNA binding"/>
    <property type="evidence" value="ECO:0007669"/>
    <property type="project" value="UniProtKB-UniRule"/>
</dbReference>
<dbReference type="AlphaFoldDB" id="A0A1I5VLP6"/>